<evidence type="ECO:0000259" key="1">
    <source>
        <dbReference type="Pfam" id="PF00293"/>
    </source>
</evidence>
<dbReference type="Pfam" id="PF00293">
    <property type="entry name" value="NUDIX"/>
    <property type="match status" value="1"/>
</dbReference>
<dbReference type="Gene3D" id="3.90.79.10">
    <property type="entry name" value="Nucleoside Triphosphate Pyrophosphohydrolase"/>
    <property type="match status" value="1"/>
</dbReference>
<gene>
    <name evidence="2" type="ORF">GCM10023153_17060</name>
</gene>
<name>A0ABP8JRT9_9MICO</name>
<keyword evidence="2" id="KW-0378">Hydrolase</keyword>
<organism evidence="2 3">
    <name type="scientific">Ornithinibacter aureus</name>
    <dbReference type="NCBI Taxonomy" id="622664"/>
    <lineage>
        <taxon>Bacteria</taxon>
        <taxon>Bacillati</taxon>
        <taxon>Actinomycetota</taxon>
        <taxon>Actinomycetes</taxon>
        <taxon>Micrococcales</taxon>
        <taxon>Intrasporangiaceae</taxon>
        <taxon>Ornithinibacter</taxon>
    </lineage>
</organism>
<protein>
    <submittedName>
        <fullName evidence="2">NUDIX hydrolase</fullName>
    </submittedName>
</protein>
<dbReference type="GO" id="GO:0016787">
    <property type="term" value="F:hydrolase activity"/>
    <property type="evidence" value="ECO:0007669"/>
    <property type="project" value="UniProtKB-KW"/>
</dbReference>
<evidence type="ECO:0000313" key="2">
    <source>
        <dbReference type="EMBL" id="GAA4395217.1"/>
    </source>
</evidence>
<comment type="caution">
    <text evidence="2">The sequence shown here is derived from an EMBL/GenBank/DDBJ whole genome shotgun (WGS) entry which is preliminary data.</text>
</comment>
<dbReference type="InterPro" id="IPR015797">
    <property type="entry name" value="NUDIX_hydrolase-like_dom_sf"/>
</dbReference>
<dbReference type="InterPro" id="IPR000086">
    <property type="entry name" value="NUDIX_hydrolase_dom"/>
</dbReference>
<dbReference type="SUPFAM" id="SSF55811">
    <property type="entry name" value="Nudix"/>
    <property type="match status" value="1"/>
</dbReference>
<feature type="domain" description="Nudix hydrolase" evidence="1">
    <location>
        <begin position="39"/>
        <end position="159"/>
    </location>
</feature>
<dbReference type="Proteomes" id="UP001500390">
    <property type="component" value="Unassembled WGS sequence"/>
</dbReference>
<dbReference type="RefSeq" id="WP_159900148.1">
    <property type="nucleotide sequence ID" value="NZ_BAABFX010000026.1"/>
</dbReference>
<proteinExistence type="predicted"/>
<keyword evidence="3" id="KW-1185">Reference proteome</keyword>
<reference evidence="3" key="1">
    <citation type="journal article" date="2019" name="Int. J. Syst. Evol. Microbiol.">
        <title>The Global Catalogue of Microorganisms (GCM) 10K type strain sequencing project: providing services to taxonomists for standard genome sequencing and annotation.</title>
        <authorList>
            <consortium name="The Broad Institute Genomics Platform"/>
            <consortium name="The Broad Institute Genome Sequencing Center for Infectious Disease"/>
            <person name="Wu L."/>
            <person name="Ma J."/>
        </authorList>
    </citation>
    <scope>NUCLEOTIDE SEQUENCE [LARGE SCALE GENOMIC DNA]</scope>
    <source>
        <strain evidence="3">JCM 17738</strain>
    </source>
</reference>
<evidence type="ECO:0000313" key="3">
    <source>
        <dbReference type="Proteomes" id="UP001500390"/>
    </source>
</evidence>
<dbReference type="CDD" id="cd24161">
    <property type="entry name" value="NUDIX_ADPRase_Ndx2"/>
    <property type="match status" value="1"/>
</dbReference>
<dbReference type="EMBL" id="BAABFX010000026">
    <property type="protein sequence ID" value="GAA4395217.1"/>
    <property type="molecule type" value="Genomic_DNA"/>
</dbReference>
<accession>A0ABP8JRT9</accession>
<sequence>MWPVTASKTVYANPWIEVVEDAVIRPDGGEGIYGVVHLRHPAVFVVAVTDDDEVVLVTVDRHTTGPSVEVPAGGSDGPDTLAGAQRELAEETGLQAGTWREIGRMNALNGVCVAPEVVYLATDLSPVAGAEQEAEGISEVRRVPWGEVLAMVARGEITDGETVAALTYAALALGRIS</sequence>